<keyword evidence="2" id="KW-1185">Reference proteome</keyword>
<name>A0AAC9PUU9_9PSEU</name>
<dbReference type="KEGG" id="acad:UA74_27310"/>
<accession>A0AAC9PUU9</accession>
<dbReference type="AlphaFoldDB" id="A0AAC9PUU9"/>
<dbReference type="Proteomes" id="UP000185511">
    <property type="component" value="Chromosome"/>
</dbReference>
<evidence type="ECO:0000313" key="1">
    <source>
        <dbReference type="EMBL" id="APU17465.1"/>
    </source>
</evidence>
<sequence length="81" mass="8375">MLGAYGGISLDAALINAVETRLEGRAVGADLAGLDSTTPAWPAARRCPVRTVTFADELAAFRAGLDDSGGHTARRCSWSVA</sequence>
<gene>
    <name evidence="1" type="ORF">UA74_27310</name>
</gene>
<reference evidence="2" key="1">
    <citation type="submission" date="2016-06" db="EMBL/GenBank/DDBJ databases">
        <title>Complete genome sequence of Actinoalloteichus fjordicus DSM 46855 (=ADI127-17), type strain of the new species Actinoalloteichus fjordicus.</title>
        <authorList>
            <person name="Ruckert C."/>
            <person name="Nouioui I."/>
            <person name="Willmese J."/>
            <person name="van Wezel G."/>
            <person name="Klenk H.-P."/>
            <person name="Kalinowski J."/>
            <person name="Zotchev S.B."/>
        </authorList>
    </citation>
    <scope>NUCLEOTIDE SEQUENCE [LARGE SCALE GENOMIC DNA]</scope>
    <source>
        <strain evidence="2">ADI127-7</strain>
    </source>
</reference>
<protein>
    <submittedName>
        <fullName evidence="1">Uncharacterized protein</fullName>
    </submittedName>
</protein>
<proteinExistence type="predicted"/>
<evidence type="ECO:0000313" key="2">
    <source>
        <dbReference type="Proteomes" id="UP000185511"/>
    </source>
</evidence>
<organism evidence="1 2">
    <name type="scientific">Actinoalloteichus fjordicus</name>
    <dbReference type="NCBI Taxonomy" id="1612552"/>
    <lineage>
        <taxon>Bacteria</taxon>
        <taxon>Bacillati</taxon>
        <taxon>Actinomycetota</taxon>
        <taxon>Actinomycetes</taxon>
        <taxon>Pseudonocardiales</taxon>
        <taxon>Pseudonocardiaceae</taxon>
        <taxon>Actinoalloteichus</taxon>
    </lineage>
</organism>
<dbReference type="EMBL" id="CP016076">
    <property type="protein sequence ID" value="APU17465.1"/>
    <property type="molecule type" value="Genomic_DNA"/>
</dbReference>